<dbReference type="InterPro" id="IPR011333">
    <property type="entry name" value="SKP1/BTB/POZ_sf"/>
</dbReference>
<dbReference type="OrthoDB" id="6359816at2759"/>
<dbReference type="RefSeq" id="XP_007693638.1">
    <property type="nucleotide sequence ID" value="XM_007695448.1"/>
</dbReference>
<dbReference type="PANTHER" id="PTHR47843:SF5">
    <property type="entry name" value="BTB_POZ DOMAIN PROTEIN"/>
    <property type="match status" value="1"/>
</dbReference>
<evidence type="ECO:0000313" key="3">
    <source>
        <dbReference type="Proteomes" id="UP000054032"/>
    </source>
</evidence>
<dbReference type="HOGENOM" id="CLU_057752_6_1_1"/>
<dbReference type="GeneID" id="19124122"/>
<dbReference type="STRING" id="930090.W6YWC4"/>
<gene>
    <name evidence="2" type="ORF">COCMIDRAFT_41722</name>
</gene>
<dbReference type="AlphaFoldDB" id="W6YWC4"/>
<reference evidence="2 3" key="1">
    <citation type="journal article" date="2013" name="PLoS Genet.">
        <title>Comparative genome structure, secondary metabolite, and effector coding capacity across Cochliobolus pathogens.</title>
        <authorList>
            <person name="Condon B.J."/>
            <person name="Leng Y."/>
            <person name="Wu D."/>
            <person name="Bushley K.E."/>
            <person name="Ohm R.A."/>
            <person name="Otillar R."/>
            <person name="Martin J."/>
            <person name="Schackwitz W."/>
            <person name="Grimwood J."/>
            <person name="MohdZainudin N."/>
            <person name="Xue C."/>
            <person name="Wang R."/>
            <person name="Manning V.A."/>
            <person name="Dhillon B."/>
            <person name="Tu Z.J."/>
            <person name="Steffenson B.J."/>
            <person name="Salamov A."/>
            <person name="Sun H."/>
            <person name="Lowry S."/>
            <person name="LaButti K."/>
            <person name="Han J."/>
            <person name="Copeland A."/>
            <person name="Lindquist E."/>
            <person name="Barry K."/>
            <person name="Schmutz J."/>
            <person name="Baker S.E."/>
            <person name="Ciuffetti L.M."/>
            <person name="Grigoriev I.V."/>
            <person name="Zhong S."/>
            <person name="Turgeon B.G."/>
        </authorList>
    </citation>
    <scope>NUCLEOTIDE SEQUENCE [LARGE SCALE GENOMIC DNA]</scope>
    <source>
        <strain evidence="2 3">ATCC 44560</strain>
    </source>
</reference>
<dbReference type="SUPFAM" id="SSF54695">
    <property type="entry name" value="POZ domain"/>
    <property type="match status" value="1"/>
</dbReference>
<dbReference type="Pfam" id="PF00651">
    <property type="entry name" value="BTB"/>
    <property type="match status" value="1"/>
</dbReference>
<dbReference type="CDD" id="cd18186">
    <property type="entry name" value="BTB_POZ_ZBTB_KLHL-like"/>
    <property type="match status" value="1"/>
</dbReference>
<dbReference type="eggNOG" id="ENOG502SQVI">
    <property type="taxonomic scope" value="Eukaryota"/>
</dbReference>
<evidence type="ECO:0000313" key="2">
    <source>
        <dbReference type="EMBL" id="EUC39844.1"/>
    </source>
</evidence>
<sequence>MCTHATDNQLLPAISKIRDHGEFVDLVLSHNAGSFHVHRIIVCPQSKVFYKACTGGFKEEFTGTIQMDHVHHVELKKLVDFLYSSEYDDSLLEEADISLLQLHARMFALADQYDIPGLIHLAAEKYYSRCTTSWEPLELLVSLQDVYETTTVSTKQLRNIACLAIRKHLPEMLDNKEVAEMYNKVLSEIPDFTKDLLRCYTTIPFLGHCLSCHSHQRMEVLQARCMKCKKGNSGYCW</sequence>
<dbReference type="PANTHER" id="PTHR47843">
    <property type="entry name" value="BTB DOMAIN-CONTAINING PROTEIN-RELATED"/>
    <property type="match status" value="1"/>
</dbReference>
<dbReference type="PROSITE" id="PS50097">
    <property type="entry name" value="BTB"/>
    <property type="match status" value="1"/>
</dbReference>
<feature type="domain" description="BTB" evidence="1">
    <location>
        <begin position="24"/>
        <end position="91"/>
    </location>
</feature>
<protein>
    <recommendedName>
        <fullName evidence="1">BTB domain-containing protein</fullName>
    </recommendedName>
</protein>
<dbReference type="EMBL" id="KI964238">
    <property type="protein sequence ID" value="EUC39844.1"/>
    <property type="molecule type" value="Genomic_DNA"/>
</dbReference>
<accession>W6YWC4</accession>
<keyword evidence="3" id="KW-1185">Reference proteome</keyword>
<organism evidence="2 3">
    <name type="scientific">Bipolaris oryzae ATCC 44560</name>
    <dbReference type="NCBI Taxonomy" id="930090"/>
    <lineage>
        <taxon>Eukaryota</taxon>
        <taxon>Fungi</taxon>
        <taxon>Dikarya</taxon>
        <taxon>Ascomycota</taxon>
        <taxon>Pezizomycotina</taxon>
        <taxon>Dothideomycetes</taxon>
        <taxon>Pleosporomycetidae</taxon>
        <taxon>Pleosporales</taxon>
        <taxon>Pleosporineae</taxon>
        <taxon>Pleosporaceae</taxon>
        <taxon>Bipolaris</taxon>
    </lineage>
</organism>
<dbReference type="Gene3D" id="3.30.710.10">
    <property type="entry name" value="Potassium Channel Kv1.1, Chain A"/>
    <property type="match status" value="1"/>
</dbReference>
<dbReference type="InterPro" id="IPR000210">
    <property type="entry name" value="BTB/POZ_dom"/>
</dbReference>
<proteinExistence type="predicted"/>
<dbReference type="Proteomes" id="UP000054032">
    <property type="component" value="Unassembled WGS sequence"/>
</dbReference>
<name>W6YWC4_COCMI</name>
<evidence type="ECO:0000259" key="1">
    <source>
        <dbReference type="PROSITE" id="PS50097"/>
    </source>
</evidence>
<dbReference type="KEGG" id="bor:COCMIDRAFT_41722"/>